<evidence type="ECO:0000256" key="1">
    <source>
        <dbReference type="SAM" id="MobiDB-lite"/>
    </source>
</evidence>
<reference evidence="2" key="1">
    <citation type="journal article" date="2020" name="Nat. Commun.">
        <title>Large-scale genome sequencing of mycorrhizal fungi provides insights into the early evolution of symbiotic traits.</title>
        <authorList>
            <person name="Miyauchi S."/>
            <person name="Kiss E."/>
            <person name="Kuo A."/>
            <person name="Drula E."/>
            <person name="Kohler A."/>
            <person name="Sanchez-Garcia M."/>
            <person name="Morin E."/>
            <person name="Andreopoulos B."/>
            <person name="Barry K.W."/>
            <person name="Bonito G."/>
            <person name="Buee M."/>
            <person name="Carver A."/>
            <person name="Chen C."/>
            <person name="Cichocki N."/>
            <person name="Clum A."/>
            <person name="Culley D."/>
            <person name="Crous P.W."/>
            <person name="Fauchery L."/>
            <person name="Girlanda M."/>
            <person name="Hayes R.D."/>
            <person name="Keri Z."/>
            <person name="LaButti K."/>
            <person name="Lipzen A."/>
            <person name="Lombard V."/>
            <person name="Magnuson J."/>
            <person name="Maillard F."/>
            <person name="Murat C."/>
            <person name="Nolan M."/>
            <person name="Ohm R.A."/>
            <person name="Pangilinan J."/>
            <person name="Pereira M.F."/>
            <person name="Perotto S."/>
            <person name="Peter M."/>
            <person name="Pfister S."/>
            <person name="Riley R."/>
            <person name="Sitrit Y."/>
            <person name="Stielow J.B."/>
            <person name="Szollosi G."/>
            <person name="Zifcakova L."/>
            <person name="Stursova M."/>
            <person name="Spatafora J.W."/>
            <person name="Tedersoo L."/>
            <person name="Vaario L.M."/>
            <person name="Yamada A."/>
            <person name="Yan M."/>
            <person name="Wang P."/>
            <person name="Xu J."/>
            <person name="Bruns T."/>
            <person name="Baldrian P."/>
            <person name="Vilgalys R."/>
            <person name="Dunand C."/>
            <person name="Henrissat B."/>
            <person name="Grigoriev I.V."/>
            <person name="Hibbett D."/>
            <person name="Nagy L.G."/>
            <person name="Martin F.M."/>
        </authorList>
    </citation>
    <scope>NUCLEOTIDE SEQUENCE</scope>
    <source>
        <strain evidence="2">UP504</strain>
    </source>
</reference>
<dbReference type="EMBL" id="MU128945">
    <property type="protein sequence ID" value="KAF9515901.1"/>
    <property type="molecule type" value="Genomic_DNA"/>
</dbReference>
<keyword evidence="3" id="KW-1185">Reference proteome</keyword>
<sequence length="176" mass="19829">MQKKSQSWNAFRWRLAVNVGGGPTVIRPEFFFWVFSFFRSLVSELLLFTCFSRHPPAGQVLYPRGGRYDARGISSEIRTGLKDPMDSGQDTGGRRGADPKASRQIIAIQYRYNLCGQRIARYIVRALRTVSVRGVCARRVSALQNWVGSEHTNELPFVLTMHARMVQIFASGGGTQ</sequence>
<comment type="caution">
    <text evidence="2">The sequence shown here is derived from an EMBL/GenBank/DDBJ whole genome shotgun (WGS) entry which is preliminary data.</text>
</comment>
<name>A0A9P6DUZ9_9AGAM</name>
<accession>A0A9P6DUZ9</accession>
<dbReference type="AlphaFoldDB" id="A0A9P6DUZ9"/>
<protein>
    <submittedName>
        <fullName evidence="2">Uncharacterized protein</fullName>
    </submittedName>
</protein>
<dbReference type="Proteomes" id="UP000886523">
    <property type="component" value="Unassembled WGS sequence"/>
</dbReference>
<evidence type="ECO:0000313" key="2">
    <source>
        <dbReference type="EMBL" id="KAF9515901.1"/>
    </source>
</evidence>
<proteinExistence type="predicted"/>
<gene>
    <name evidence="2" type="ORF">BS47DRAFT_728818</name>
</gene>
<organism evidence="2 3">
    <name type="scientific">Hydnum rufescens UP504</name>
    <dbReference type="NCBI Taxonomy" id="1448309"/>
    <lineage>
        <taxon>Eukaryota</taxon>
        <taxon>Fungi</taxon>
        <taxon>Dikarya</taxon>
        <taxon>Basidiomycota</taxon>
        <taxon>Agaricomycotina</taxon>
        <taxon>Agaricomycetes</taxon>
        <taxon>Cantharellales</taxon>
        <taxon>Hydnaceae</taxon>
        <taxon>Hydnum</taxon>
    </lineage>
</organism>
<feature type="region of interest" description="Disordered" evidence="1">
    <location>
        <begin position="79"/>
        <end position="99"/>
    </location>
</feature>
<evidence type="ECO:0000313" key="3">
    <source>
        <dbReference type="Proteomes" id="UP000886523"/>
    </source>
</evidence>